<evidence type="ECO:0000256" key="3">
    <source>
        <dbReference type="ARBA" id="ARBA00023163"/>
    </source>
</evidence>
<organism evidence="6 7">
    <name type="scientific">Rhodococcus rhodochrous</name>
    <dbReference type="NCBI Taxonomy" id="1829"/>
    <lineage>
        <taxon>Bacteria</taxon>
        <taxon>Bacillati</taxon>
        <taxon>Actinomycetota</taxon>
        <taxon>Actinomycetes</taxon>
        <taxon>Mycobacteriales</taxon>
        <taxon>Nocardiaceae</taxon>
        <taxon>Rhodococcus</taxon>
    </lineage>
</organism>
<dbReference type="InterPro" id="IPR054126">
    <property type="entry name" value="CprB_TetR_C"/>
</dbReference>
<dbReference type="Proteomes" id="UP001162740">
    <property type="component" value="Chromosome"/>
</dbReference>
<dbReference type="InterPro" id="IPR047923">
    <property type="entry name" value="ArpA-like"/>
</dbReference>
<dbReference type="InterPro" id="IPR009057">
    <property type="entry name" value="Homeodomain-like_sf"/>
</dbReference>
<dbReference type="InterPro" id="IPR001647">
    <property type="entry name" value="HTH_TetR"/>
</dbReference>
<evidence type="ECO:0000256" key="2">
    <source>
        <dbReference type="ARBA" id="ARBA00023125"/>
    </source>
</evidence>
<name>A0AA47A7K1_RHORH</name>
<sequence>MVKQARAVATRHQLVAAAAAAFDQRGFEGASLGDIIEAGTGLSKGALYFHFKSKEELADAVVQRQHEISLAAVEAIAATHAPALEQIVMLCHEMGRQIVQDPIVRAGIRLTLEFSSGGGPPDPAGPYRDWIEACRQLAETAIAEGDLPGTVDAPELARFVISAFTGVQMVSNVLDRRVDLEQRIDQMWTFLLSGILSPAHPRTSEDIRRARWNRHQAST</sequence>
<keyword evidence="3" id="KW-0804">Transcription</keyword>
<keyword evidence="2 4" id="KW-0238">DNA-binding</keyword>
<dbReference type="GO" id="GO:0003677">
    <property type="term" value="F:DNA binding"/>
    <property type="evidence" value="ECO:0007669"/>
    <property type="project" value="UniProtKB-UniRule"/>
</dbReference>
<accession>A0AA47A7K1</accession>
<dbReference type="PANTHER" id="PTHR47506:SF3">
    <property type="entry name" value="HTH-TYPE TRANSCRIPTIONAL REGULATOR LMRA"/>
    <property type="match status" value="1"/>
</dbReference>
<feature type="DNA-binding region" description="H-T-H motif" evidence="4">
    <location>
        <begin position="32"/>
        <end position="51"/>
    </location>
</feature>
<evidence type="ECO:0000313" key="6">
    <source>
        <dbReference type="EMBL" id="UZF42996.1"/>
    </source>
</evidence>
<evidence type="ECO:0000259" key="5">
    <source>
        <dbReference type="PROSITE" id="PS50977"/>
    </source>
</evidence>
<dbReference type="Pfam" id="PF21935">
    <property type="entry name" value="TetR_C_45"/>
    <property type="match status" value="1"/>
</dbReference>
<dbReference type="Gene3D" id="1.10.357.10">
    <property type="entry name" value="Tetracycline Repressor, domain 2"/>
    <property type="match status" value="1"/>
</dbReference>
<dbReference type="PROSITE" id="PS50977">
    <property type="entry name" value="HTH_TETR_2"/>
    <property type="match status" value="1"/>
</dbReference>
<dbReference type="RefSeq" id="WP_145708936.1">
    <property type="nucleotide sequence ID" value="NZ_CP083974.1"/>
</dbReference>
<dbReference type="SUPFAM" id="SSF46689">
    <property type="entry name" value="Homeodomain-like"/>
    <property type="match status" value="1"/>
</dbReference>
<evidence type="ECO:0000313" key="7">
    <source>
        <dbReference type="Proteomes" id="UP001162740"/>
    </source>
</evidence>
<dbReference type="Pfam" id="PF00440">
    <property type="entry name" value="TetR_N"/>
    <property type="match status" value="1"/>
</dbReference>
<gene>
    <name evidence="6" type="ORF">KUM34_013765</name>
</gene>
<feature type="domain" description="HTH tetR-type" evidence="5">
    <location>
        <begin position="8"/>
        <end position="69"/>
    </location>
</feature>
<proteinExistence type="predicted"/>
<evidence type="ECO:0000256" key="1">
    <source>
        <dbReference type="ARBA" id="ARBA00023015"/>
    </source>
</evidence>
<dbReference type="InterPro" id="IPR036271">
    <property type="entry name" value="Tet_transcr_reg_TetR-rel_C_sf"/>
</dbReference>
<dbReference type="PANTHER" id="PTHR47506">
    <property type="entry name" value="TRANSCRIPTIONAL REGULATORY PROTEIN"/>
    <property type="match status" value="1"/>
</dbReference>
<dbReference type="SUPFAM" id="SSF48498">
    <property type="entry name" value="Tetracyclin repressor-like, C-terminal domain"/>
    <property type="match status" value="1"/>
</dbReference>
<dbReference type="NCBIfam" id="NF041196">
    <property type="entry name" value="ScbR_bind_reg"/>
    <property type="match status" value="1"/>
</dbReference>
<keyword evidence="1" id="KW-0805">Transcription regulation</keyword>
<evidence type="ECO:0000256" key="4">
    <source>
        <dbReference type="PROSITE-ProRule" id="PRU00335"/>
    </source>
</evidence>
<dbReference type="EMBL" id="CP083974">
    <property type="protein sequence ID" value="UZF42996.1"/>
    <property type="molecule type" value="Genomic_DNA"/>
</dbReference>
<dbReference type="AlphaFoldDB" id="A0AA47A7K1"/>
<reference evidence="6 7" key="1">
    <citation type="journal article" date="2021" name="Front. Microbiol.">
        <title>Bacterial Transformation of Aromatic Monomers in Softwood Black Liquor.</title>
        <authorList>
            <person name="Navas L.E."/>
            <person name="Dexter G."/>
            <person name="Liu J."/>
            <person name="Levy-Booth D."/>
            <person name="Cho M."/>
            <person name="Jang S.K."/>
            <person name="Mansfield S.D."/>
            <person name="Renneckar S."/>
            <person name="Mohn W.W."/>
            <person name="Eltis L.D."/>
        </authorList>
    </citation>
    <scope>NUCLEOTIDE SEQUENCE [LARGE SCALE GENOMIC DNA]</scope>
    <source>
        <strain evidence="6 7">GD02</strain>
    </source>
</reference>
<protein>
    <submittedName>
        <fullName evidence="6">TetR/AcrR family transcriptional regulator</fullName>
    </submittedName>
</protein>